<organism evidence="3 4">
    <name type="scientific">Nocardioides marmoriginsengisoli</name>
    <dbReference type="NCBI Taxonomy" id="661483"/>
    <lineage>
        <taxon>Bacteria</taxon>
        <taxon>Bacillati</taxon>
        <taxon>Actinomycetota</taxon>
        <taxon>Actinomycetes</taxon>
        <taxon>Propionibacteriales</taxon>
        <taxon>Nocardioidaceae</taxon>
        <taxon>Nocardioides</taxon>
    </lineage>
</organism>
<dbReference type="RefSeq" id="WP_123228910.1">
    <property type="nucleotide sequence ID" value="NZ_RJSE01000008.1"/>
</dbReference>
<evidence type="ECO:0000313" key="3">
    <source>
        <dbReference type="EMBL" id="RNL61198.1"/>
    </source>
</evidence>
<keyword evidence="3" id="KW-0489">Methyltransferase</keyword>
<dbReference type="OrthoDB" id="7171187at2"/>
<dbReference type="EMBL" id="RJSE01000008">
    <property type="protein sequence ID" value="RNL61198.1"/>
    <property type="molecule type" value="Genomic_DNA"/>
</dbReference>
<feature type="domain" description="Methyltransferase type 11" evidence="2">
    <location>
        <begin position="101"/>
        <end position="144"/>
    </location>
</feature>
<accession>A0A3N0CCQ3</accession>
<dbReference type="InterPro" id="IPR029063">
    <property type="entry name" value="SAM-dependent_MTases_sf"/>
</dbReference>
<keyword evidence="1" id="KW-0175">Coiled coil</keyword>
<evidence type="ECO:0000313" key="4">
    <source>
        <dbReference type="Proteomes" id="UP000267128"/>
    </source>
</evidence>
<protein>
    <submittedName>
        <fullName evidence="3">SAM-dependent methyltransferase</fullName>
    </submittedName>
</protein>
<dbReference type="GO" id="GO:0032259">
    <property type="term" value="P:methylation"/>
    <property type="evidence" value="ECO:0007669"/>
    <property type="project" value="UniProtKB-KW"/>
</dbReference>
<dbReference type="SUPFAM" id="SSF53335">
    <property type="entry name" value="S-adenosyl-L-methionine-dependent methyltransferases"/>
    <property type="match status" value="1"/>
</dbReference>
<feature type="coiled-coil region" evidence="1">
    <location>
        <begin position="254"/>
        <end position="288"/>
    </location>
</feature>
<sequence length="309" mass="34156">MEPAAEYPARFCPCCSSFVPGEFRPGPGGRPDASCPKCGSLERQRFLALLLAALQPALKPIGTLLDIAPTELVGPMLDGLGAERRLRVDLGADPRAVDCFASLTQLPLPDESVDFLICYHVLEHVPDDRTAMRELARVLSPGAIGLMQVPWKPDVDTDEDPSAPESERLRRFGQADHVRWYGRDLEARLMECGLGVRRVDPRTMLGDAACTLMRLNPVEAVWILTASDDPTLRVSLDSDIPNLVRAFDALVDRLAAERAQRDRARARVQRLKSRVERQAAELERLRGRQGAGILRAGVRRVGAAVRRTR</sequence>
<evidence type="ECO:0000256" key="1">
    <source>
        <dbReference type="SAM" id="Coils"/>
    </source>
</evidence>
<dbReference type="Gene3D" id="3.40.50.150">
    <property type="entry name" value="Vaccinia Virus protein VP39"/>
    <property type="match status" value="1"/>
</dbReference>
<keyword evidence="4" id="KW-1185">Reference proteome</keyword>
<keyword evidence="3" id="KW-0808">Transferase</keyword>
<gene>
    <name evidence="3" type="ORF">EFK50_17670</name>
</gene>
<dbReference type="InterPro" id="IPR013216">
    <property type="entry name" value="Methyltransf_11"/>
</dbReference>
<dbReference type="Proteomes" id="UP000267128">
    <property type="component" value="Unassembled WGS sequence"/>
</dbReference>
<name>A0A3N0CCQ3_9ACTN</name>
<dbReference type="AlphaFoldDB" id="A0A3N0CCQ3"/>
<dbReference type="CDD" id="cd02440">
    <property type="entry name" value="AdoMet_MTases"/>
    <property type="match status" value="1"/>
</dbReference>
<reference evidence="3 4" key="1">
    <citation type="submission" date="2018-11" db="EMBL/GenBank/DDBJ databases">
        <authorList>
            <person name="Li F."/>
        </authorList>
    </citation>
    <scope>NUCLEOTIDE SEQUENCE [LARGE SCALE GENOMIC DNA]</scope>
    <source>
        <strain evidence="3 4">Gsoil 097</strain>
    </source>
</reference>
<dbReference type="GO" id="GO:0008757">
    <property type="term" value="F:S-adenosylmethionine-dependent methyltransferase activity"/>
    <property type="evidence" value="ECO:0007669"/>
    <property type="project" value="InterPro"/>
</dbReference>
<comment type="caution">
    <text evidence="3">The sequence shown here is derived from an EMBL/GenBank/DDBJ whole genome shotgun (WGS) entry which is preliminary data.</text>
</comment>
<evidence type="ECO:0000259" key="2">
    <source>
        <dbReference type="Pfam" id="PF08241"/>
    </source>
</evidence>
<dbReference type="Pfam" id="PF08241">
    <property type="entry name" value="Methyltransf_11"/>
    <property type="match status" value="1"/>
</dbReference>
<proteinExistence type="predicted"/>